<organism evidence="1 3">
    <name type="scientific">Streptomyces nigrescens</name>
    <dbReference type="NCBI Taxonomy" id="1920"/>
    <lineage>
        <taxon>Bacteria</taxon>
        <taxon>Bacillati</taxon>
        <taxon>Actinomycetota</taxon>
        <taxon>Actinomycetes</taxon>
        <taxon>Kitasatosporales</taxon>
        <taxon>Streptomycetaceae</taxon>
        <taxon>Streptomyces</taxon>
    </lineage>
</organism>
<sequence>MPNTNALDGDVYVSPVYLAGPTFTGDPALQPLIDHGFLLNRDELANVYVSSPEQHIRLGYHP</sequence>
<dbReference type="EMBL" id="CP114202">
    <property type="protein sequence ID" value="WAU00073.1"/>
    <property type="molecule type" value="Genomic_DNA"/>
</dbReference>
<evidence type="ECO:0000313" key="1">
    <source>
        <dbReference type="EMBL" id="GFE25711.1"/>
    </source>
</evidence>
<evidence type="ECO:0000313" key="2">
    <source>
        <dbReference type="EMBL" id="WAU00073.1"/>
    </source>
</evidence>
<dbReference type="Proteomes" id="UP000429552">
    <property type="component" value="Unassembled WGS sequence"/>
</dbReference>
<gene>
    <name evidence="1" type="ORF">Sliba_61640</name>
    <name evidence="2" type="ORF">STRLI_006289</name>
</gene>
<evidence type="ECO:0000313" key="4">
    <source>
        <dbReference type="Proteomes" id="UP001210609"/>
    </source>
</evidence>
<reference evidence="2 4" key="2">
    <citation type="submission" date="2022-12" db="EMBL/GenBank/DDBJ databases">
        <authorList>
            <person name="Ruckert C."/>
            <person name="Busche T."/>
            <person name="Kalinowski J."/>
            <person name="Wittmann C."/>
        </authorList>
    </citation>
    <scope>NUCLEOTIDE SEQUENCE [LARGE SCALE GENOMIC DNA]</scope>
    <source>
        <strain evidence="2 4">DSM 40555</strain>
    </source>
</reference>
<protein>
    <submittedName>
        <fullName evidence="1">Uncharacterized protein</fullName>
    </submittedName>
</protein>
<dbReference type="Proteomes" id="UP001210609">
    <property type="component" value="Chromosome"/>
</dbReference>
<dbReference type="EMBL" id="BLIP01000002">
    <property type="protein sequence ID" value="GFE25711.1"/>
    <property type="molecule type" value="Genomic_DNA"/>
</dbReference>
<dbReference type="AlphaFoldDB" id="A0A640TU07"/>
<proteinExistence type="predicted"/>
<name>A0A640TU07_STRNI</name>
<keyword evidence="4" id="KW-1185">Reference proteome</keyword>
<dbReference type="RefSeq" id="WP_229838308.1">
    <property type="nucleotide sequence ID" value="NZ_BLIP01000002.1"/>
</dbReference>
<evidence type="ECO:0000313" key="3">
    <source>
        <dbReference type="Proteomes" id="UP000429552"/>
    </source>
</evidence>
<accession>A0A640TU07</accession>
<reference evidence="1 3" key="1">
    <citation type="submission" date="2019-12" db="EMBL/GenBank/DDBJ databases">
        <title>Whole genome shotgun sequence of Streptomyces libani subsp. libani NBRC 13452.</title>
        <authorList>
            <person name="Ichikawa N."/>
            <person name="Kimura A."/>
            <person name="Kitahashi Y."/>
            <person name="Komaki H."/>
            <person name="Tamura T."/>
        </authorList>
    </citation>
    <scope>NUCLEOTIDE SEQUENCE [LARGE SCALE GENOMIC DNA]</scope>
    <source>
        <strain evidence="1 3">NBRC 13452</strain>
    </source>
</reference>